<dbReference type="Gene3D" id="1.20.1170.10">
    <property type="match status" value="1"/>
</dbReference>
<dbReference type="Proteomes" id="UP000054097">
    <property type="component" value="Unassembled WGS sequence"/>
</dbReference>
<accession>A0A0C3BR16</accession>
<evidence type="ECO:0000313" key="3">
    <source>
        <dbReference type="Proteomes" id="UP000054097"/>
    </source>
</evidence>
<dbReference type="EMBL" id="KN824277">
    <property type="protein sequence ID" value="KIM34529.1"/>
    <property type="molecule type" value="Genomic_DNA"/>
</dbReference>
<name>A0A0C3BR16_SERVB</name>
<evidence type="ECO:0000313" key="2">
    <source>
        <dbReference type="EMBL" id="KIM34529.1"/>
    </source>
</evidence>
<keyword evidence="1" id="KW-1133">Transmembrane helix</keyword>
<sequence>MVAMASEPSALELFKGLAPLSIEVESVINTLFQSFRIIEPFAYARSDNHEVQEILNRIRGEVMSYYRSIDQSVKMADSGHSFAQDAEILCEIFVNTSQYSIEDIKNYLDDMRLVGEKALAEAKATRELFKSNRERFFEMISKIIPGIQAVLQGQKQAVDNKKAIAKVVSSISRVAFYGSAAGTAASGLAVGTAVVASGPVAVGLIVIPVMFSIATLGYAIVKDKSDSIVSTREMESKGYEQALVQLTGALEGLTELCEYLDGVESYWGEVVTTLNGLHDNVESLVADPQRVKEGKAKIRIIAMRTQWVKNKEKQMGYISKISVLQDFYPSSKALIKSEE</sequence>
<keyword evidence="1" id="KW-0812">Transmembrane</keyword>
<protein>
    <submittedName>
        <fullName evidence="2">Uncharacterized protein</fullName>
    </submittedName>
</protein>
<keyword evidence="1" id="KW-0472">Membrane</keyword>
<dbReference type="HOGENOM" id="CLU_074639_0_0_1"/>
<keyword evidence="3" id="KW-1185">Reference proteome</keyword>
<gene>
    <name evidence="2" type="ORF">M408DRAFT_325907</name>
</gene>
<dbReference type="AlphaFoldDB" id="A0A0C3BR16"/>
<reference evidence="3" key="2">
    <citation type="submission" date="2015-01" db="EMBL/GenBank/DDBJ databases">
        <title>Evolutionary Origins and Diversification of the Mycorrhizal Mutualists.</title>
        <authorList>
            <consortium name="DOE Joint Genome Institute"/>
            <consortium name="Mycorrhizal Genomics Consortium"/>
            <person name="Kohler A."/>
            <person name="Kuo A."/>
            <person name="Nagy L.G."/>
            <person name="Floudas D."/>
            <person name="Copeland A."/>
            <person name="Barry K.W."/>
            <person name="Cichocki N."/>
            <person name="Veneault-Fourrey C."/>
            <person name="LaButti K."/>
            <person name="Lindquist E.A."/>
            <person name="Lipzen A."/>
            <person name="Lundell T."/>
            <person name="Morin E."/>
            <person name="Murat C."/>
            <person name="Riley R."/>
            <person name="Ohm R."/>
            <person name="Sun H."/>
            <person name="Tunlid A."/>
            <person name="Henrissat B."/>
            <person name="Grigoriev I.V."/>
            <person name="Hibbett D.S."/>
            <person name="Martin F."/>
        </authorList>
    </citation>
    <scope>NUCLEOTIDE SEQUENCE [LARGE SCALE GENOMIC DNA]</scope>
    <source>
        <strain evidence="3">MAFF 305830</strain>
    </source>
</reference>
<feature type="transmembrane region" description="Helical" evidence="1">
    <location>
        <begin position="200"/>
        <end position="221"/>
    </location>
</feature>
<reference evidence="2 3" key="1">
    <citation type="submission" date="2014-04" db="EMBL/GenBank/DDBJ databases">
        <authorList>
            <consortium name="DOE Joint Genome Institute"/>
            <person name="Kuo A."/>
            <person name="Zuccaro A."/>
            <person name="Kohler A."/>
            <person name="Nagy L.G."/>
            <person name="Floudas D."/>
            <person name="Copeland A."/>
            <person name="Barry K.W."/>
            <person name="Cichocki N."/>
            <person name="Veneault-Fourrey C."/>
            <person name="LaButti K."/>
            <person name="Lindquist E.A."/>
            <person name="Lipzen A."/>
            <person name="Lundell T."/>
            <person name="Morin E."/>
            <person name="Murat C."/>
            <person name="Sun H."/>
            <person name="Tunlid A."/>
            <person name="Henrissat B."/>
            <person name="Grigoriev I.V."/>
            <person name="Hibbett D.S."/>
            <person name="Martin F."/>
            <person name="Nordberg H.P."/>
            <person name="Cantor M.N."/>
            <person name="Hua S.X."/>
        </authorList>
    </citation>
    <scope>NUCLEOTIDE SEQUENCE [LARGE SCALE GENOMIC DNA]</scope>
    <source>
        <strain evidence="2 3">MAFF 305830</strain>
    </source>
</reference>
<organism evidence="2 3">
    <name type="scientific">Serendipita vermifera MAFF 305830</name>
    <dbReference type="NCBI Taxonomy" id="933852"/>
    <lineage>
        <taxon>Eukaryota</taxon>
        <taxon>Fungi</taxon>
        <taxon>Dikarya</taxon>
        <taxon>Basidiomycota</taxon>
        <taxon>Agaricomycotina</taxon>
        <taxon>Agaricomycetes</taxon>
        <taxon>Sebacinales</taxon>
        <taxon>Serendipitaceae</taxon>
        <taxon>Serendipita</taxon>
    </lineage>
</organism>
<feature type="transmembrane region" description="Helical" evidence="1">
    <location>
        <begin position="174"/>
        <end position="194"/>
    </location>
</feature>
<proteinExistence type="predicted"/>
<evidence type="ECO:0000256" key="1">
    <source>
        <dbReference type="SAM" id="Phobius"/>
    </source>
</evidence>